<evidence type="ECO:0000256" key="6">
    <source>
        <dbReference type="ARBA" id="ARBA00023242"/>
    </source>
</evidence>
<reference evidence="13" key="2">
    <citation type="submission" date="2021-09" db="EMBL/GenBank/DDBJ databases">
        <authorList>
            <person name="Jia N."/>
            <person name="Wang J."/>
            <person name="Shi W."/>
            <person name="Du L."/>
            <person name="Sun Y."/>
            <person name="Zhan W."/>
            <person name="Jiang J."/>
            <person name="Wang Q."/>
            <person name="Zhang B."/>
            <person name="Ji P."/>
            <person name="Sakyi L.B."/>
            <person name="Cui X."/>
            <person name="Yuan T."/>
            <person name="Jiang B."/>
            <person name="Yang W."/>
            <person name="Lam T.T.-Y."/>
            <person name="Chang Q."/>
            <person name="Ding S."/>
            <person name="Wang X."/>
            <person name="Zhu J."/>
            <person name="Ruan X."/>
            <person name="Zhao L."/>
            <person name="Wei J."/>
            <person name="Que T."/>
            <person name="Du C."/>
            <person name="Cheng J."/>
            <person name="Dai P."/>
            <person name="Han X."/>
            <person name="Huang E."/>
            <person name="Gao Y."/>
            <person name="Liu J."/>
            <person name="Shao H."/>
            <person name="Ye R."/>
            <person name="Li L."/>
            <person name="Wei W."/>
            <person name="Wang X."/>
            <person name="Wang C."/>
            <person name="Huo Q."/>
            <person name="Li W."/>
            <person name="Guo W."/>
            <person name="Chen H."/>
            <person name="Chen S."/>
            <person name="Zhou L."/>
            <person name="Zhou L."/>
            <person name="Ni X."/>
            <person name="Tian J."/>
            <person name="Zhou Y."/>
            <person name="Sheng Y."/>
            <person name="Liu T."/>
            <person name="Pan Y."/>
            <person name="Xia L."/>
            <person name="Li J."/>
            <person name="Zhao F."/>
            <person name="Cao W."/>
        </authorList>
    </citation>
    <scope>NUCLEOTIDE SEQUENCE</scope>
    <source>
        <strain evidence="13">Rsan-2018</strain>
        <tissue evidence="13">Larvae</tissue>
    </source>
</reference>
<keyword evidence="3" id="KW-0808">Transferase</keyword>
<dbReference type="AlphaFoldDB" id="A0A9D4PLS6"/>
<keyword evidence="4" id="KW-0949">S-adenosyl-L-methionine</keyword>
<dbReference type="GO" id="GO:0016432">
    <property type="term" value="F:tRNA-uridine aminocarboxypropyltransferase activity"/>
    <property type="evidence" value="ECO:0007669"/>
    <property type="project" value="UniProtKB-EC"/>
</dbReference>
<dbReference type="VEuPathDB" id="VectorBase:RSAN_057323"/>
<dbReference type="SMART" id="SM01144">
    <property type="entry name" value="DTW"/>
    <property type="match status" value="1"/>
</dbReference>
<dbReference type="InterPro" id="IPR051521">
    <property type="entry name" value="tRNA_Mod/Golgi_Maint"/>
</dbReference>
<evidence type="ECO:0000256" key="8">
    <source>
        <dbReference type="ARBA" id="ARBA00038290"/>
    </source>
</evidence>
<dbReference type="GO" id="GO:0005634">
    <property type="term" value="C:nucleus"/>
    <property type="evidence" value="ECO:0007669"/>
    <property type="project" value="UniProtKB-SubCell"/>
</dbReference>
<evidence type="ECO:0000256" key="7">
    <source>
        <dbReference type="ARBA" id="ARBA00037050"/>
    </source>
</evidence>
<sequence>MTRQWRPLITRSCLFEHEDPFSRLHISSSQFLEDITERGVCPKCHKSRMYFCYTCLTALTSIQDRIPRVQLPVQIAIVKHAGEVDGKSTAAHLPVLAPDHVKIYTFPSIPACEPNDVLLLFPGENAHPLEKLWEMTVQTGHTTGPCVLCAKEHSRRPRPVAEALQSGLPCAVLEGGHSAFWRPQRGKPSGWLATAEAVHLAMTRLLALQGCTGHVDDLLFFFKFFYAKISSRYRQASNAVPDPGMSVHPEK</sequence>
<dbReference type="InterPro" id="IPR005636">
    <property type="entry name" value="DTW"/>
</dbReference>
<keyword evidence="14" id="KW-1185">Reference proteome</keyword>
<evidence type="ECO:0000256" key="4">
    <source>
        <dbReference type="ARBA" id="ARBA00022691"/>
    </source>
</evidence>
<accession>A0A9D4PLS6</accession>
<evidence type="ECO:0000256" key="1">
    <source>
        <dbReference type="ARBA" id="ARBA00004123"/>
    </source>
</evidence>
<dbReference type="EMBL" id="JABSTV010001252">
    <property type="protein sequence ID" value="KAH7946989.1"/>
    <property type="molecule type" value="Genomic_DNA"/>
</dbReference>
<evidence type="ECO:0000256" key="3">
    <source>
        <dbReference type="ARBA" id="ARBA00022679"/>
    </source>
</evidence>
<comment type="subcellular location">
    <subcellularLocation>
        <location evidence="1">Nucleus</location>
    </subcellularLocation>
</comment>
<evidence type="ECO:0000256" key="11">
    <source>
        <dbReference type="ARBA" id="ARBA00048718"/>
    </source>
</evidence>
<dbReference type="PANTHER" id="PTHR15627">
    <property type="entry name" value="NATURAL KILLER CELL-SPECIFIC ANTIGEN KLIP1"/>
    <property type="match status" value="1"/>
</dbReference>
<evidence type="ECO:0000313" key="13">
    <source>
        <dbReference type="EMBL" id="KAH7946989.1"/>
    </source>
</evidence>
<keyword evidence="6" id="KW-0539">Nucleus</keyword>
<evidence type="ECO:0000256" key="10">
    <source>
        <dbReference type="ARBA" id="ARBA00042508"/>
    </source>
</evidence>
<dbReference type="PANTHER" id="PTHR15627:SF8">
    <property type="entry name" value="TRNA-URIDINE AMINOCARBOXYPROPYLTRANSFERASE 1"/>
    <property type="match status" value="1"/>
</dbReference>
<dbReference type="Proteomes" id="UP000821837">
    <property type="component" value="Chromosome 6"/>
</dbReference>
<dbReference type="Pfam" id="PF03942">
    <property type="entry name" value="DTW"/>
    <property type="match status" value="1"/>
</dbReference>
<evidence type="ECO:0000259" key="12">
    <source>
        <dbReference type="SMART" id="SM01144"/>
    </source>
</evidence>
<proteinExistence type="inferred from homology"/>
<evidence type="ECO:0000256" key="2">
    <source>
        <dbReference type="ARBA" id="ARBA00012386"/>
    </source>
</evidence>
<evidence type="ECO:0000256" key="9">
    <source>
        <dbReference type="ARBA" id="ARBA00039242"/>
    </source>
</evidence>
<protein>
    <recommendedName>
        <fullName evidence="9">tRNA-uridine aminocarboxypropyltransferase 1</fullName>
        <ecNumber evidence="2">2.5.1.25</ecNumber>
    </recommendedName>
    <alternativeName>
        <fullName evidence="10">DTW domain-containing protein 1</fullName>
    </alternativeName>
</protein>
<feature type="domain" description="DTW" evidence="12">
    <location>
        <begin position="48"/>
        <end position="234"/>
    </location>
</feature>
<evidence type="ECO:0000313" key="14">
    <source>
        <dbReference type="Proteomes" id="UP000821837"/>
    </source>
</evidence>
<comment type="similarity">
    <text evidence="8">Belongs to the TDD superfamily. DTWD1 family.</text>
</comment>
<dbReference type="GO" id="GO:0006400">
    <property type="term" value="P:tRNA modification"/>
    <property type="evidence" value="ECO:0007669"/>
    <property type="project" value="TreeGrafter"/>
</dbReference>
<name>A0A9D4PLS6_RHISA</name>
<keyword evidence="5" id="KW-0819">tRNA processing</keyword>
<comment type="caution">
    <text evidence="13">The sequence shown here is derived from an EMBL/GenBank/DDBJ whole genome shotgun (WGS) entry which is preliminary data.</text>
</comment>
<evidence type="ECO:0000256" key="5">
    <source>
        <dbReference type="ARBA" id="ARBA00022694"/>
    </source>
</evidence>
<dbReference type="EC" id="2.5.1.25" evidence="2"/>
<organism evidence="13 14">
    <name type="scientific">Rhipicephalus sanguineus</name>
    <name type="common">Brown dog tick</name>
    <name type="synonym">Ixodes sanguineus</name>
    <dbReference type="NCBI Taxonomy" id="34632"/>
    <lineage>
        <taxon>Eukaryota</taxon>
        <taxon>Metazoa</taxon>
        <taxon>Ecdysozoa</taxon>
        <taxon>Arthropoda</taxon>
        <taxon>Chelicerata</taxon>
        <taxon>Arachnida</taxon>
        <taxon>Acari</taxon>
        <taxon>Parasitiformes</taxon>
        <taxon>Ixodida</taxon>
        <taxon>Ixodoidea</taxon>
        <taxon>Ixodidae</taxon>
        <taxon>Rhipicephalinae</taxon>
        <taxon>Rhipicephalus</taxon>
        <taxon>Rhipicephalus</taxon>
    </lineage>
</organism>
<comment type="catalytic activity">
    <reaction evidence="11">
        <text>a uridine in tRNA + S-adenosyl-L-methionine = a 3-[(3S)-3-amino-3-carboxypropyl]uridine in tRNA + S-methyl-5'-thioadenosine + H(+)</text>
        <dbReference type="Rhea" id="RHEA:62432"/>
        <dbReference type="Rhea" id="RHEA-COMP:13339"/>
        <dbReference type="Rhea" id="RHEA-COMP:16092"/>
        <dbReference type="ChEBI" id="CHEBI:15378"/>
        <dbReference type="ChEBI" id="CHEBI:17509"/>
        <dbReference type="ChEBI" id="CHEBI:59789"/>
        <dbReference type="ChEBI" id="CHEBI:65315"/>
        <dbReference type="ChEBI" id="CHEBI:82930"/>
        <dbReference type="EC" id="2.5.1.25"/>
    </reaction>
</comment>
<gene>
    <name evidence="13" type="ORF">HPB52_006672</name>
</gene>
<reference evidence="13" key="1">
    <citation type="journal article" date="2020" name="Cell">
        <title>Large-Scale Comparative Analyses of Tick Genomes Elucidate Their Genetic Diversity and Vector Capacities.</title>
        <authorList>
            <consortium name="Tick Genome and Microbiome Consortium (TIGMIC)"/>
            <person name="Jia N."/>
            <person name="Wang J."/>
            <person name="Shi W."/>
            <person name="Du L."/>
            <person name="Sun Y."/>
            <person name="Zhan W."/>
            <person name="Jiang J.F."/>
            <person name="Wang Q."/>
            <person name="Zhang B."/>
            <person name="Ji P."/>
            <person name="Bell-Sakyi L."/>
            <person name="Cui X.M."/>
            <person name="Yuan T.T."/>
            <person name="Jiang B.G."/>
            <person name="Yang W.F."/>
            <person name="Lam T.T."/>
            <person name="Chang Q.C."/>
            <person name="Ding S.J."/>
            <person name="Wang X.J."/>
            <person name="Zhu J.G."/>
            <person name="Ruan X.D."/>
            <person name="Zhao L."/>
            <person name="Wei J.T."/>
            <person name="Ye R.Z."/>
            <person name="Que T.C."/>
            <person name="Du C.H."/>
            <person name="Zhou Y.H."/>
            <person name="Cheng J.X."/>
            <person name="Dai P.F."/>
            <person name="Guo W.B."/>
            <person name="Han X.H."/>
            <person name="Huang E.J."/>
            <person name="Li L.F."/>
            <person name="Wei W."/>
            <person name="Gao Y.C."/>
            <person name="Liu J.Z."/>
            <person name="Shao H.Z."/>
            <person name="Wang X."/>
            <person name="Wang C.C."/>
            <person name="Yang T.C."/>
            <person name="Huo Q.B."/>
            <person name="Li W."/>
            <person name="Chen H.Y."/>
            <person name="Chen S.E."/>
            <person name="Zhou L.G."/>
            <person name="Ni X.B."/>
            <person name="Tian J.H."/>
            <person name="Sheng Y."/>
            <person name="Liu T."/>
            <person name="Pan Y.S."/>
            <person name="Xia L.Y."/>
            <person name="Li J."/>
            <person name="Zhao F."/>
            <person name="Cao W.C."/>
        </authorList>
    </citation>
    <scope>NUCLEOTIDE SEQUENCE</scope>
    <source>
        <strain evidence="13">Rsan-2018</strain>
    </source>
</reference>
<comment type="function">
    <text evidence="7">Catalyzes the formation of 3-(3-amino-3-carboxypropyl)uridine (acp3U) at position 20 in the D-loop of several cytoplasmic tRNAs (acp3U(20)).</text>
</comment>